<dbReference type="SMART" id="SM00256">
    <property type="entry name" value="FBOX"/>
    <property type="match status" value="1"/>
</dbReference>
<dbReference type="Pfam" id="PF00646">
    <property type="entry name" value="F-box"/>
    <property type="match status" value="1"/>
</dbReference>
<name>A0A6D2KAB8_9BRAS</name>
<dbReference type="Gene3D" id="1.20.1280.50">
    <property type="match status" value="1"/>
</dbReference>
<comment type="caution">
    <text evidence="2">The sequence shown here is derived from an EMBL/GenBank/DDBJ whole genome shotgun (WGS) entry which is preliminary data.</text>
</comment>
<dbReference type="InterPro" id="IPR036047">
    <property type="entry name" value="F-box-like_dom_sf"/>
</dbReference>
<dbReference type="PROSITE" id="PS50181">
    <property type="entry name" value="FBOX"/>
    <property type="match status" value="1"/>
</dbReference>
<proteinExistence type="predicted"/>
<dbReference type="CDD" id="cd22157">
    <property type="entry name" value="F-box_AtFBW1-like"/>
    <property type="match status" value="1"/>
</dbReference>
<dbReference type="OrthoDB" id="1059425at2759"/>
<evidence type="ECO:0000313" key="2">
    <source>
        <dbReference type="EMBL" id="CAA7048817.1"/>
    </source>
</evidence>
<keyword evidence="3" id="KW-1185">Reference proteome</keyword>
<accession>A0A6D2KAB8</accession>
<organism evidence="2 3">
    <name type="scientific">Microthlaspi erraticum</name>
    <dbReference type="NCBI Taxonomy" id="1685480"/>
    <lineage>
        <taxon>Eukaryota</taxon>
        <taxon>Viridiplantae</taxon>
        <taxon>Streptophyta</taxon>
        <taxon>Embryophyta</taxon>
        <taxon>Tracheophyta</taxon>
        <taxon>Spermatophyta</taxon>
        <taxon>Magnoliopsida</taxon>
        <taxon>eudicotyledons</taxon>
        <taxon>Gunneridae</taxon>
        <taxon>Pentapetalae</taxon>
        <taxon>rosids</taxon>
        <taxon>malvids</taxon>
        <taxon>Brassicales</taxon>
        <taxon>Brassicaceae</taxon>
        <taxon>Coluteocarpeae</taxon>
        <taxon>Microthlaspi</taxon>
    </lineage>
</organism>
<dbReference type="Pfam" id="PF07734">
    <property type="entry name" value="FBA_1"/>
    <property type="match status" value="1"/>
</dbReference>
<dbReference type="PANTHER" id="PTHR31672:SF13">
    <property type="entry name" value="F-BOX PROTEIN CPR30-LIKE"/>
    <property type="match status" value="1"/>
</dbReference>
<dbReference type="InterPro" id="IPR006527">
    <property type="entry name" value="F-box-assoc_dom_typ1"/>
</dbReference>
<reference evidence="2" key="1">
    <citation type="submission" date="2020-01" db="EMBL/GenBank/DDBJ databases">
        <authorList>
            <person name="Mishra B."/>
        </authorList>
    </citation>
    <scope>NUCLEOTIDE SEQUENCE [LARGE SCALE GENOMIC DNA]</scope>
</reference>
<dbReference type="InterPro" id="IPR001810">
    <property type="entry name" value="F-box_dom"/>
</dbReference>
<dbReference type="PANTHER" id="PTHR31672">
    <property type="entry name" value="BNACNNG10540D PROTEIN"/>
    <property type="match status" value="1"/>
</dbReference>
<evidence type="ECO:0000259" key="1">
    <source>
        <dbReference type="PROSITE" id="PS50181"/>
    </source>
</evidence>
<dbReference type="AlphaFoldDB" id="A0A6D2KAB8"/>
<sequence>MELLLPDDVLEHILERLHPESLMRFKCVSKKWASTIESTYFKERQLTIHSGGDPLLLLLYMSCDDDEDDVAGPNMEEVPVSMSIMSSPRVTAVKIPTESTFVSQTSCDGLVCVYSLYGSGLVANPTTRWSRSFPPSRFQERIRDLKDKFFELEYQFPLLGFGKDNLNGTFKPVFLYNNSCSEELGLDKDCETTCEVFDFSTNAWRYVFPASPVRVIAFLEPMFHDGSLHWFTEDVAMCSLSDRLCVSQRTPDLSQLVWSFASGNMTWAKLYHIDHSIISSWFGTHAYASSLLSVLALPSVAKGKKPKLLLYDRGFLDPKQRLVLHDPETKSCELVFEAKSIGLPLC</sequence>
<evidence type="ECO:0000313" key="3">
    <source>
        <dbReference type="Proteomes" id="UP000467841"/>
    </source>
</evidence>
<dbReference type="EMBL" id="CACVBM020001396">
    <property type="protein sequence ID" value="CAA7048817.1"/>
    <property type="molecule type" value="Genomic_DNA"/>
</dbReference>
<dbReference type="InterPro" id="IPR050796">
    <property type="entry name" value="SCF_F-box_component"/>
</dbReference>
<gene>
    <name evidence="2" type="ORF">MERR_LOCUS36052</name>
</gene>
<dbReference type="Proteomes" id="UP000467841">
    <property type="component" value="Unassembled WGS sequence"/>
</dbReference>
<protein>
    <recommendedName>
        <fullName evidence="1">F-box domain-containing protein</fullName>
    </recommendedName>
</protein>
<dbReference type="SUPFAM" id="SSF81383">
    <property type="entry name" value="F-box domain"/>
    <property type="match status" value="1"/>
</dbReference>
<feature type="domain" description="F-box" evidence="1">
    <location>
        <begin position="1"/>
        <end position="44"/>
    </location>
</feature>